<proteinExistence type="predicted"/>
<protein>
    <recommendedName>
        <fullName evidence="4">DUF5331 domain-containing protein</fullName>
    </recommendedName>
</protein>
<dbReference type="EMBL" id="QBMC01000009">
    <property type="protein sequence ID" value="PZO22522.1"/>
    <property type="molecule type" value="Genomic_DNA"/>
</dbReference>
<dbReference type="Proteomes" id="UP000249354">
    <property type="component" value="Unassembled WGS sequence"/>
</dbReference>
<organism evidence="2 3">
    <name type="scientific">Leptolyngbya foveolarum</name>
    <dbReference type="NCBI Taxonomy" id="47253"/>
    <lineage>
        <taxon>Bacteria</taxon>
        <taxon>Bacillati</taxon>
        <taxon>Cyanobacteriota</taxon>
        <taxon>Cyanophyceae</taxon>
        <taxon>Leptolyngbyales</taxon>
        <taxon>Leptolyngbyaceae</taxon>
        <taxon>Leptolyngbya group</taxon>
        <taxon>Leptolyngbya</taxon>
    </lineage>
</organism>
<reference evidence="2 3" key="2">
    <citation type="submission" date="2018-06" db="EMBL/GenBank/DDBJ databases">
        <title>Metagenomic assembly of (sub)arctic Cyanobacteria and their associated microbiome from non-axenic cultures.</title>
        <authorList>
            <person name="Baurain D."/>
        </authorList>
    </citation>
    <scope>NUCLEOTIDE SEQUENCE [LARGE SCALE GENOMIC DNA]</scope>
    <source>
        <strain evidence="2">ULC129bin1</strain>
    </source>
</reference>
<dbReference type="InterPro" id="IPR020346">
    <property type="entry name" value="Uncharacterised_15.3kDa"/>
</dbReference>
<name>A0A2W4UPZ6_9CYAN</name>
<evidence type="ECO:0000313" key="3">
    <source>
        <dbReference type="Proteomes" id="UP000249354"/>
    </source>
</evidence>
<sequence length="129" mass="14327">MAFFENFTSVIRDKWLDYFRANRTWLEVQMATTSVRTPEGGRRPSSFLILGVVNALEPKLSNLMVPFYQLNSDEDALIDVLGLNFDPEAVLDNGEVGKTIEASSEGETTPLLESEAPATQGGWPPEMDD</sequence>
<evidence type="ECO:0008006" key="4">
    <source>
        <dbReference type="Google" id="ProtNLM"/>
    </source>
</evidence>
<evidence type="ECO:0000256" key="1">
    <source>
        <dbReference type="SAM" id="MobiDB-lite"/>
    </source>
</evidence>
<gene>
    <name evidence="2" type="ORF">DCF25_02660</name>
</gene>
<accession>A0A2W4UPZ6</accession>
<reference evidence="3" key="1">
    <citation type="submission" date="2018-04" db="EMBL/GenBank/DDBJ databases">
        <authorList>
            <person name="Cornet L."/>
        </authorList>
    </citation>
    <scope>NUCLEOTIDE SEQUENCE [LARGE SCALE GENOMIC DNA]</scope>
</reference>
<comment type="caution">
    <text evidence="2">The sequence shown here is derived from an EMBL/GenBank/DDBJ whole genome shotgun (WGS) entry which is preliminary data.</text>
</comment>
<dbReference type="Pfam" id="PF17265">
    <property type="entry name" value="DUF5331"/>
    <property type="match status" value="1"/>
</dbReference>
<evidence type="ECO:0000313" key="2">
    <source>
        <dbReference type="EMBL" id="PZO22522.1"/>
    </source>
</evidence>
<dbReference type="AlphaFoldDB" id="A0A2W4UPZ6"/>
<feature type="region of interest" description="Disordered" evidence="1">
    <location>
        <begin position="97"/>
        <end position="129"/>
    </location>
</feature>